<keyword evidence="1" id="KW-0614">Plasmid</keyword>
<dbReference type="RefSeq" id="WP_228030168.1">
    <property type="nucleotide sequence ID" value="NZ_KT351734.1"/>
</dbReference>
<dbReference type="EMBL" id="KT351734">
    <property type="protein sequence ID" value="ALG88677.1"/>
    <property type="molecule type" value="Genomic_DNA"/>
</dbReference>
<evidence type="ECO:0000313" key="1">
    <source>
        <dbReference type="EMBL" id="ALG88677.1"/>
    </source>
</evidence>
<dbReference type="AlphaFoldDB" id="A0A0N9MZ96"/>
<proteinExistence type="predicted"/>
<name>A0A0N9MZ96_PECCA</name>
<sequence length="521" mass="60001">MLYLFIHNYRTRKLHANYFESLDDKLDGLFETAIKLEEEIANTPSDIRKNIVTGLVPELLWGKVFIAIKDVHNSFHLFDSSELVGNEDIFIDVFTKKGALYVGYTSPHGRNHFSLVGIENQENIISNYYSRVNVIGEDKSKSLNKRHSEIRDVENIIRARNATPLDELIKSGGREKFELTAQQYLDEMEKHEFITRPQRSSLRTAMQYGGLDALYVLLSNGLIMQDFMSYRSIFHEGSMTVNDNDFIKAIGQDLGCEKSNNEFYIDDAEKVISELIEQNRIYSDGALHYQLITHIIDKNNKCFTGMVASLFRKSDQHIFKVFEILNIKFVQPANFDEFVTRTLKISDYLERMLAVLKTNRESPFNDNISISVISCSSPEKNEEKKEFRNYLHFLGSRIIHFVQDDKLPNFLANLLTVDTCYTELFTPSTTSELSAIRFIAENSLYQITKENVGIVISNLSPAENGFSPEEAQKMPWTLIHHLNLDALITYYTGNIDTFIKNVFIYSDESSDCIREMLAKMN</sequence>
<reference evidence="1" key="1">
    <citation type="journal article" date="2015" name="Environ. Microbiol.">
        <title>Plasmids from the gut microbiome of cabbage root fly larvae encode SaxA that catalyses the conversion of the plant toxin 2-phenylethyl isothiocyanate.</title>
        <authorList>
            <person name="Welte C.U."/>
            <person name="de Graaf R.M."/>
            <person name="van den Bosch T.J."/>
            <person name="Op den Camp H.J."/>
            <person name="van Dam N.M."/>
            <person name="Jetten M.S."/>
        </authorList>
    </citation>
    <scope>NUCLEOTIDE SEQUENCE</scope>
    <source>
        <plasmid evidence="1">Drgb3</plasmid>
    </source>
</reference>
<accession>A0A0N9MZ96</accession>
<reference evidence="1" key="2">
    <citation type="submission" date="2015-07" db="EMBL/GenBank/DDBJ databases">
        <authorList>
            <person name="Welte C."/>
            <person name="de Graaf R."/>
            <person name="van den Bosch T.J.M."/>
            <person name="Op den Camp H."/>
            <person name="van Dam N."/>
            <person name="Jetten M."/>
        </authorList>
    </citation>
    <scope>NUCLEOTIDE SEQUENCE</scope>
    <source>
        <plasmid evidence="1">Drgb3</plasmid>
    </source>
</reference>
<protein>
    <submittedName>
        <fullName evidence="1">Uncharacterized protein</fullName>
    </submittedName>
</protein>
<organism evidence="1">
    <name type="scientific">Pectobacterium carotovorum</name>
    <name type="common">Erwinia carotovora</name>
    <dbReference type="NCBI Taxonomy" id="554"/>
    <lineage>
        <taxon>Bacteria</taxon>
        <taxon>Pseudomonadati</taxon>
        <taxon>Pseudomonadota</taxon>
        <taxon>Gammaproteobacteria</taxon>
        <taxon>Enterobacterales</taxon>
        <taxon>Pectobacteriaceae</taxon>
        <taxon>Pectobacterium</taxon>
    </lineage>
</organism>
<geneLocation type="plasmid" evidence="1">
    <name>Drgb3</name>
</geneLocation>